<evidence type="ECO:0000313" key="1">
    <source>
        <dbReference type="EMBL" id="KAK8974642.1"/>
    </source>
</evidence>
<reference evidence="1 2" key="1">
    <citation type="journal article" date="2024" name="G3 (Bethesda)">
        <title>Genome assembly of Hibiscus sabdariffa L. provides insights into metabolisms of medicinal natural products.</title>
        <authorList>
            <person name="Kim T."/>
        </authorList>
    </citation>
    <scope>NUCLEOTIDE SEQUENCE [LARGE SCALE GENOMIC DNA]</scope>
    <source>
        <strain evidence="1">TK-2024</strain>
        <tissue evidence="1">Old leaves</tissue>
    </source>
</reference>
<organism evidence="1 2">
    <name type="scientific">Hibiscus sabdariffa</name>
    <name type="common">roselle</name>
    <dbReference type="NCBI Taxonomy" id="183260"/>
    <lineage>
        <taxon>Eukaryota</taxon>
        <taxon>Viridiplantae</taxon>
        <taxon>Streptophyta</taxon>
        <taxon>Embryophyta</taxon>
        <taxon>Tracheophyta</taxon>
        <taxon>Spermatophyta</taxon>
        <taxon>Magnoliopsida</taxon>
        <taxon>eudicotyledons</taxon>
        <taxon>Gunneridae</taxon>
        <taxon>Pentapetalae</taxon>
        <taxon>rosids</taxon>
        <taxon>malvids</taxon>
        <taxon>Malvales</taxon>
        <taxon>Malvaceae</taxon>
        <taxon>Malvoideae</taxon>
        <taxon>Hibiscus</taxon>
    </lineage>
</organism>
<protein>
    <submittedName>
        <fullName evidence="1">Uncharacterized protein</fullName>
    </submittedName>
</protein>
<dbReference type="Proteomes" id="UP001396334">
    <property type="component" value="Unassembled WGS sequence"/>
</dbReference>
<proteinExistence type="predicted"/>
<evidence type="ECO:0000313" key="2">
    <source>
        <dbReference type="Proteomes" id="UP001396334"/>
    </source>
</evidence>
<sequence length="196" mass="20679">MNNGQATHVLSPSLRVMSSSMLQTPTPTVEVVSRKEGMCCPPVSNENLTVVSEQPVVCEETIGLCDNSLANVNSTKTHEQPIVHEETLGLGDHGVDSPAISTSGSELPQGDLSVAANSSQEDVAIRVEDVAQLDNNFEDFDDELHAGNQEGCNVGLLVSDGRTSSQVAGSSSAATSKDVDCFARLNINTHPMLTRS</sequence>
<comment type="caution">
    <text evidence="1">The sequence shown here is derived from an EMBL/GenBank/DDBJ whole genome shotgun (WGS) entry which is preliminary data.</text>
</comment>
<keyword evidence="2" id="KW-1185">Reference proteome</keyword>
<accession>A0ABR2NF50</accession>
<dbReference type="EMBL" id="JBBPBN010000160">
    <property type="protein sequence ID" value="KAK8974642.1"/>
    <property type="molecule type" value="Genomic_DNA"/>
</dbReference>
<name>A0ABR2NF50_9ROSI</name>
<gene>
    <name evidence="1" type="ORF">V6N11_045207</name>
</gene>